<evidence type="ECO:0000313" key="2">
    <source>
        <dbReference type="Proteomes" id="UP000003571"/>
    </source>
</evidence>
<sequence length="159" mass="18235">MTLYHGSNIKVNSPKLLKTQRSLDFGKGFYTTSDFEQARKWAERTARIRESGEGVVSCYEFPDSAFESLSVLRFEKADAAWLEYVTKNRRGNETVSDYDLVVGPVANDQTFPTILLYLDGYIDAQSAIRQLLPQKLKDQYTFKTEKSLSLLRFVEGRKI</sequence>
<dbReference type="EMBL" id="AGRW01000051">
    <property type="protein sequence ID" value="EIC01145.1"/>
    <property type="molecule type" value="Genomic_DNA"/>
</dbReference>
<proteinExistence type="predicted"/>
<dbReference type="InterPro" id="IPR025051">
    <property type="entry name" value="DUF3990"/>
</dbReference>
<dbReference type="SUPFAM" id="SSF56399">
    <property type="entry name" value="ADP-ribosylation"/>
    <property type="match status" value="1"/>
</dbReference>
<name>H7EMP9_9SPIR</name>
<evidence type="ECO:0008006" key="3">
    <source>
        <dbReference type="Google" id="ProtNLM"/>
    </source>
</evidence>
<keyword evidence="2" id="KW-1185">Reference proteome</keyword>
<dbReference type="Pfam" id="PF13151">
    <property type="entry name" value="DUF3990"/>
    <property type="match status" value="1"/>
</dbReference>
<dbReference type="PATRIC" id="fig|907348.3.peg.2037"/>
<dbReference type="OrthoDB" id="9813772at2"/>
<gene>
    <name evidence="1" type="ORF">TresaDRAFT_0282</name>
</gene>
<dbReference type="STRING" id="907348.TresaDRAFT_0282"/>
<comment type="caution">
    <text evidence="1">The sequence shown here is derived from an EMBL/GenBank/DDBJ whole genome shotgun (WGS) entry which is preliminary data.</text>
</comment>
<dbReference type="eggNOG" id="ENOG5032UDM">
    <property type="taxonomic scope" value="Bacteria"/>
</dbReference>
<organism evidence="1 2">
    <name type="scientific">Treponema saccharophilum DSM 2985</name>
    <dbReference type="NCBI Taxonomy" id="907348"/>
    <lineage>
        <taxon>Bacteria</taxon>
        <taxon>Pseudomonadati</taxon>
        <taxon>Spirochaetota</taxon>
        <taxon>Spirochaetia</taxon>
        <taxon>Spirochaetales</taxon>
        <taxon>Treponemataceae</taxon>
        <taxon>Treponema</taxon>
    </lineage>
</organism>
<dbReference type="RefSeq" id="WP_002705294.1">
    <property type="nucleotide sequence ID" value="NZ_AGRW01000051.1"/>
</dbReference>
<protein>
    <recommendedName>
        <fullName evidence="3">DUF3990 domain-containing protein</fullName>
    </recommendedName>
</protein>
<dbReference type="AlphaFoldDB" id="H7EMP9"/>
<evidence type="ECO:0000313" key="1">
    <source>
        <dbReference type="EMBL" id="EIC01145.1"/>
    </source>
</evidence>
<dbReference type="Proteomes" id="UP000003571">
    <property type="component" value="Unassembled WGS sequence"/>
</dbReference>
<accession>H7EMP9</accession>
<reference evidence="1 2" key="1">
    <citation type="submission" date="2011-09" db="EMBL/GenBank/DDBJ databases">
        <title>The draft genome of Treponema saccharophilum DSM 2985.</title>
        <authorList>
            <consortium name="US DOE Joint Genome Institute (JGI-PGF)"/>
            <person name="Lucas S."/>
            <person name="Copeland A."/>
            <person name="Lapidus A."/>
            <person name="Glavina del Rio T."/>
            <person name="Dalin E."/>
            <person name="Tice H."/>
            <person name="Bruce D."/>
            <person name="Goodwin L."/>
            <person name="Pitluck S."/>
            <person name="Peters L."/>
            <person name="Kyrpides N."/>
            <person name="Mavromatis K."/>
            <person name="Ivanova N."/>
            <person name="Markowitz V."/>
            <person name="Cheng J.-F."/>
            <person name="Hugenholtz P."/>
            <person name="Woyke T."/>
            <person name="Wu D."/>
            <person name="Gronow S."/>
            <person name="Wellnitz S."/>
            <person name="Brambilla E."/>
            <person name="Klenk H.-P."/>
            <person name="Eisen J.A."/>
        </authorList>
    </citation>
    <scope>NUCLEOTIDE SEQUENCE [LARGE SCALE GENOMIC DNA]</scope>
    <source>
        <strain evidence="1 2">DSM 2985</strain>
    </source>
</reference>